<dbReference type="KEGG" id="cle:Clole_0272"/>
<keyword evidence="1" id="KW-1133">Transmembrane helix</keyword>
<reference evidence="2 3" key="1">
    <citation type="journal article" date="2011" name="J. Bacteriol.">
        <title>Complete genome sequence of the cellulose-degrading bacterium Cellulosilyticum lentocellum.</title>
        <authorList>
            <consortium name="US DOE Joint Genome Institute"/>
            <person name="Miller D.A."/>
            <person name="Suen G."/>
            <person name="Bruce D."/>
            <person name="Copeland A."/>
            <person name="Cheng J.F."/>
            <person name="Detter C."/>
            <person name="Goodwin L.A."/>
            <person name="Han C.S."/>
            <person name="Hauser L.J."/>
            <person name="Land M.L."/>
            <person name="Lapidus A."/>
            <person name="Lucas S."/>
            <person name="Meincke L."/>
            <person name="Pitluck S."/>
            <person name="Tapia R."/>
            <person name="Teshima H."/>
            <person name="Woyke T."/>
            <person name="Fox B.G."/>
            <person name="Angert E.R."/>
            <person name="Currie C.R."/>
        </authorList>
    </citation>
    <scope>NUCLEOTIDE SEQUENCE [LARGE SCALE GENOMIC DNA]</scope>
    <source>
        <strain evidence="3">ATCC 49066 / DSM 5427 / NCIMB 11756 / RHM5</strain>
    </source>
</reference>
<feature type="transmembrane region" description="Helical" evidence="1">
    <location>
        <begin position="47"/>
        <end position="69"/>
    </location>
</feature>
<feature type="transmembrane region" description="Helical" evidence="1">
    <location>
        <begin position="163"/>
        <end position="183"/>
    </location>
</feature>
<feature type="transmembrane region" description="Helical" evidence="1">
    <location>
        <begin position="21"/>
        <end position="41"/>
    </location>
</feature>
<dbReference type="HOGENOM" id="CLU_1145586_0_0_9"/>
<evidence type="ECO:0000313" key="2">
    <source>
        <dbReference type="EMBL" id="ADZ82023.1"/>
    </source>
</evidence>
<sequence>MDSQAYAISDAFIKKTKRTYLCMYIFIPIGIFLMAALLLFADGDTDNLSLFIGIFIGITAFVEIELLIVSKIMLKKVKENTLTIGPDFLQRSGKKAEDPIAFQHIQKLYIKKEAIGTIAYINIQTSTKTIRLCGFENLEEIADLLKATSVNASIKESQYKLDYNHPVMFALIFFFSLAVFYLFNANLSLPLSDLVCLGMGIWFLLFKPVSKAQGKRFRLFEIIVGALIVLGIGMQYLSMLLG</sequence>
<feature type="transmembrane region" description="Helical" evidence="1">
    <location>
        <begin position="218"/>
        <end position="237"/>
    </location>
</feature>
<name>F2JIV1_CELLD</name>
<dbReference type="RefSeq" id="WP_013655324.1">
    <property type="nucleotide sequence ID" value="NC_015275.1"/>
</dbReference>
<feature type="transmembrane region" description="Helical" evidence="1">
    <location>
        <begin position="189"/>
        <end position="206"/>
    </location>
</feature>
<keyword evidence="1" id="KW-0472">Membrane</keyword>
<dbReference type="EMBL" id="CP002582">
    <property type="protein sequence ID" value="ADZ82023.1"/>
    <property type="molecule type" value="Genomic_DNA"/>
</dbReference>
<organism evidence="2 3">
    <name type="scientific">Cellulosilyticum lentocellum (strain ATCC 49066 / DSM 5427 / NCIMB 11756 / RHM5)</name>
    <name type="common">Clostridium lentocellum</name>
    <dbReference type="NCBI Taxonomy" id="642492"/>
    <lineage>
        <taxon>Bacteria</taxon>
        <taxon>Bacillati</taxon>
        <taxon>Bacillota</taxon>
        <taxon>Clostridia</taxon>
        <taxon>Lachnospirales</taxon>
        <taxon>Cellulosilyticaceae</taxon>
        <taxon>Cellulosilyticum</taxon>
    </lineage>
</organism>
<keyword evidence="1" id="KW-0812">Transmembrane</keyword>
<protein>
    <submittedName>
        <fullName evidence="2">Uncharacterized protein</fullName>
    </submittedName>
</protein>
<keyword evidence="3" id="KW-1185">Reference proteome</keyword>
<evidence type="ECO:0000313" key="3">
    <source>
        <dbReference type="Proteomes" id="UP000008467"/>
    </source>
</evidence>
<evidence type="ECO:0000256" key="1">
    <source>
        <dbReference type="SAM" id="Phobius"/>
    </source>
</evidence>
<accession>F2JIV1</accession>
<dbReference type="AlphaFoldDB" id="F2JIV1"/>
<proteinExistence type="predicted"/>
<gene>
    <name evidence="2" type="ordered locus">Clole_0272</name>
</gene>
<dbReference type="Proteomes" id="UP000008467">
    <property type="component" value="Chromosome"/>
</dbReference>